<dbReference type="InterPro" id="IPR031165">
    <property type="entry name" value="GNAT_YJDJ"/>
</dbReference>
<dbReference type="Gene3D" id="3.40.630.30">
    <property type="match status" value="1"/>
</dbReference>
<protein>
    <submittedName>
        <fullName evidence="2">GNAT family N-acetyltransferase</fullName>
    </submittedName>
</protein>
<sequence length="89" mass="9766">MEVKQGHNALYIGESQENYQGIIMYEDLGDKIDAQHTLVKPEFGGQGMAGELVDALVAEARKEGKKIIPTCSYVAKKFQDSAYADVKAD</sequence>
<dbReference type="InterPro" id="IPR045057">
    <property type="entry name" value="Gcn5-rel_NAT"/>
</dbReference>
<dbReference type="CDD" id="cd04301">
    <property type="entry name" value="NAT_SF"/>
    <property type="match status" value="1"/>
</dbReference>
<accession>A0ABY7QUD9</accession>
<dbReference type="Pfam" id="PF14542">
    <property type="entry name" value="Acetyltransf_CG"/>
    <property type="match status" value="1"/>
</dbReference>
<reference evidence="2 3" key="1">
    <citation type="submission" date="2023-01" db="EMBL/GenBank/DDBJ databases">
        <authorList>
            <person name="Lee S.H."/>
            <person name="Jung H.S."/>
            <person name="Yun J.U."/>
        </authorList>
    </citation>
    <scope>NUCLEOTIDE SEQUENCE [LARGE SCALE GENOMIC DNA]</scope>
    <source>
        <strain evidence="2 3">CBA3646</strain>
    </source>
</reference>
<organism evidence="2 3">
    <name type="scientific">Peptoniphilus equinus</name>
    <dbReference type="NCBI Taxonomy" id="3016343"/>
    <lineage>
        <taxon>Bacteria</taxon>
        <taxon>Bacillati</taxon>
        <taxon>Bacillota</taxon>
        <taxon>Tissierellia</taxon>
        <taxon>Tissierellales</taxon>
        <taxon>Peptoniphilaceae</taxon>
        <taxon>Peptoniphilus</taxon>
    </lineage>
</organism>
<proteinExistence type="predicted"/>
<dbReference type="InterPro" id="IPR016181">
    <property type="entry name" value="Acyl_CoA_acyltransferase"/>
</dbReference>
<gene>
    <name evidence="2" type="ORF">O6R05_06745</name>
</gene>
<evidence type="ECO:0000313" key="2">
    <source>
        <dbReference type="EMBL" id="WBW49694.1"/>
    </source>
</evidence>
<dbReference type="PANTHER" id="PTHR31435">
    <property type="entry name" value="PROTEIN NATD1"/>
    <property type="match status" value="1"/>
</dbReference>
<dbReference type="PROSITE" id="PS51729">
    <property type="entry name" value="GNAT_YJDJ"/>
    <property type="match status" value="1"/>
</dbReference>
<name>A0ABY7QUD9_9FIRM</name>
<dbReference type="EMBL" id="CP115667">
    <property type="protein sequence ID" value="WBW49694.1"/>
    <property type="molecule type" value="Genomic_DNA"/>
</dbReference>
<evidence type="ECO:0000259" key="1">
    <source>
        <dbReference type="PROSITE" id="PS51729"/>
    </source>
</evidence>
<dbReference type="PANTHER" id="PTHR31435:SF9">
    <property type="entry name" value="PROTEIN NATD1"/>
    <property type="match status" value="1"/>
</dbReference>
<dbReference type="Proteomes" id="UP001210339">
    <property type="component" value="Chromosome"/>
</dbReference>
<dbReference type="SUPFAM" id="SSF55729">
    <property type="entry name" value="Acyl-CoA N-acyltransferases (Nat)"/>
    <property type="match status" value="1"/>
</dbReference>
<keyword evidence="3" id="KW-1185">Reference proteome</keyword>
<dbReference type="RefSeq" id="WP_271191225.1">
    <property type="nucleotide sequence ID" value="NZ_CP115667.1"/>
</dbReference>
<evidence type="ECO:0000313" key="3">
    <source>
        <dbReference type="Proteomes" id="UP001210339"/>
    </source>
</evidence>
<feature type="domain" description="N-acetyltransferase" evidence="1">
    <location>
        <begin position="2"/>
        <end position="89"/>
    </location>
</feature>